<proteinExistence type="predicted"/>
<accession>A0AAV2E7J8</accession>
<name>A0AAV2E7J8_9ROSI</name>
<gene>
    <name evidence="1" type="ORF">LTRI10_LOCUS23053</name>
</gene>
<dbReference type="AlphaFoldDB" id="A0AAV2E7J8"/>
<dbReference type="Proteomes" id="UP001497516">
    <property type="component" value="Chromosome 4"/>
</dbReference>
<dbReference type="EMBL" id="OZ034817">
    <property type="protein sequence ID" value="CAL1381688.1"/>
    <property type="molecule type" value="Genomic_DNA"/>
</dbReference>
<reference evidence="1 2" key="1">
    <citation type="submission" date="2024-04" db="EMBL/GenBank/DDBJ databases">
        <authorList>
            <person name="Fracassetti M."/>
        </authorList>
    </citation>
    <scope>NUCLEOTIDE SEQUENCE [LARGE SCALE GENOMIC DNA]</scope>
</reference>
<evidence type="ECO:0000313" key="2">
    <source>
        <dbReference type="Proteomes" id="UP001497516"/>
    </source>
</evidence>
<organism evidence="1 2">
    <name type="scientific">Linum trigynum</name>
    <dbReference type="NCBI Taxonomy" id="586398"/>
    <lineage>
        <taxon>Eukaryota</taxon>
        <taxon>Viridiplantae</taxon>
        <taxon>Streptophyta</taxon>
        <taxon>Embryophyta</taxon>
        <taxon>Tracheophyta</taxon>
        <taxon>Spermatophyta</taxon>
        <taxon>Magnoliopsida</taxon>
        <taxon>eudicotyledons</taxon>
        <taxon>Gunneridae</taxon>
        <taxon>Pentapetalae</taxon>
        <taxon>rosids</taxon>
        <taxon>fabids</taxon>
        <taxon>Malpighiales</taxon>
        <taxon>Linaceae</taxon>
        <taxon>Linum</taxon>
    </lineage>
</organism>
<sequence>MRDFLIEGGVIRHRRRKQSERVIRIALGRPPDLRDVNWVSLNPSPSRATTGLCKRRDVWLAAPYLGSVAMLSKILCQI</sequence>
<keyword evidence="2" id="KW-1185">Reference proteome</keyword>
<evidence type="ECO:0000313" key="1">
    <source>
        <dbReference type="EMBL" id="CAL1381688.1"/>
    </source>
</evidence>
<protein>
    <submittedName>
        <fullName evidence="1">Uncharacterized protein</fullName>
    </submittedName>
</protein>